<dbReference type="RefSeq" id="WP_013702437.1">
    <property type="nucleotide sequence ID" value="NC_015385.1"/>
</dbReference>
<keyword evidence="3" id="KW-1185">Reference proteome</keyword>
<gene>
    <name evidence="2" type="ordered locus">Tresu_2322</name>
</gene>
<sequence length="670" mass="76870">MENENRPKRTLEPGTLDKTRKNIGPIDANEALFMQKKLGGEVLREKLSPADYSNMPANRKRQDVVVKASGRSASDISSQSASFGSSFSSAAVGGIKASTKKIRTDEDLPEISAHDLKLMDKTMMAPGCDIKPDFGLFNFFYRMSAKNRERVQKKFGEYIVRRHVDHIQSFIGTIKTFIQISPDVYKAKIATETDLKFKFLRTVGKWTLRDIKILAMDVENASDYLTVPMLIPFVRTVYRQLLTVYYIGEQQVSLLIKDIYTDLAEFPNADKAKLQTLVKQGVTEWLYVHDQIIHGMYPLLMRMSSDEFVEFPDFFKVKIVEILKFLGISKFDLLLPEKKNKEKKQEEAQEKKKQEVQHVAGEKNEIVNMGLKILDQLFPQAGFLHLERHPDLFPYFNPIYNFEDGFNVIAPENPLQVTIVLILIIEDFLKGCRNIKFNIEADEKLAAYPDKLDSAMEDWASYYEDLFAKKLGDYLRSYVNSIYSQKEYAQSRFGKENLNNILWRIKFYFLPNYKFNAPVLQKPVNDSKYRPLAARTDYMRSVLTTLVRRIDENSAGKKTVLGVLNPWDRYTFDLPNAVSKRIDVLLGAKRDDDVTAATNANLIKYTLCTVSVLDWWINNPSSPAYDANCSNLYRISEEDGGPLFSVPERSDQNQLFAEGVKKAIEAKRSK</sequence>
<name>F2NWJ6_TRES6</name>
<protein>
    <submittedName>
        <fullName evidence="2">Uncharacterized protein</fullName>
    </submittedName>
</protein>
<evidence type="ECO:0000313" key="3">
    <source>
        <dbReference type="Proteomes" id="UP000006852"/>
    </source>
</evidence>
<reference evidence="2 3" key="1">
    <citation type="journal article" date="2011" name="Stand. Genomic Sci.">
        <title>Complete genome sequence of Treponema succinifaciens type strain (6091).</title>
        <authorList>
            <person name="Han C."/>
            <person name="Gronow S."/>
            <person name="Teshima H."/>
            <person name="Lapidus A."/>
            <person name="Nolan M."/>
            <person name="Lucas S."/>
            <person name="Hammon N."/>
            <person name="Deshpande S."/>
            <person name="Cheng J.F."/>
            <person name="Zeytun A."/>
            <person name="Tapia R."/>
            <person name="Goodwin L."/>
            <person name="Pitluck S."/>
            <person name="Liolios K."/>
            <person name="Pagani I."/>
            <person name="Ivanova N."/>
            <person name="Mavromatis K."/>
            <person name="Mikhailova N."/>
            <person name="Huntemann M."/>
            <person name="Pati A."/>
            <person name="Chen A."/>
            <person name="Palaniappan K."/>
            <person name="Land M."/>
            <person name="Hauser L."/>
            <person name="Brambilla E.M."/>
            <person name="Rohde M."/>
            <person name="Goker M."/>
            <person name="Woyke T."/>
            <person name="Bristow J."/>
            <person name="Eisen J.A."/>
            <person name="Markowitz V."/>
            <person name="Hugenholtz P."/>
            <person name="Kyrpides N.C."/>
            <person name="Klenk H.P."/>
            <person name="Detter J.C."/>
        </authorList>
    </citation>
    <scope>NUCLEOTIDE SEQUENCE [LARGE SCALE GENOMIC DNA]</scope>
    <source>
        <strain evidence="3">ATCC 33096 / DSM 2489 / 6091</strain>
    </source>
</reference>
<evidence type="ECO:0000313" key="2">
    <source>
        <dbReference type="EMBL" id="AEB15185.1"/>
    </source>
</evidence>
<dbReference type="HOGENOM" id="CLU_409898_0_0_12"/>
<organism evidence="2 3">
    <name type="scientific">Treponema succinifaciens (strain ATCC 33096 / DSM 2489 / 6091)</name>
    <dbReference type="NCBI Taxonomy" id="869209"/>
    <lineage>
        <taxon>Bacteria</taxon>
        <taxon>Pseudomonadati</taxon>
        <taxon>Spirochaetota</taxon>
        <taxon>Spirochaetia</taxon>
        <taxon>Spirochaetales</taxon>
        <taxon>Treponemataceae</taxon>
        <taxon>Treponema</taxon>
    </lineage>
</organism>
<dbReference type="STRING" id="869209.Tresu_2322"/>
<dbReference type="eggNOG" id="ENOG5033PP0">
    <property type="taxonomic scope" value="Bacteria"/>
</dbReference>
<dbReference type="EMBL" id="CP002631">
    <property type="protein sequence ID" value="AEB15185.1"/>
    <property type="molecule type" value="Genomic_DNA"/>
</dbReference>
<dbReference type="Proteomes" id="UP000006852">
    <property type="component" value="Chromosome"/>
</dbReference>
<dbReference type="GeneID" id="302999434"/>
<reference evidence="3" key="2">
    <citation type="submission" date="2011-04" db="EMBL/GenBank/DDBJ databases">
        <title>The complete genome of chromosome of Treponema succinifaciens DSM 2489.</title>
        <authorList>
            <person name="Lucas S."/>
            <person name="Copeland A."/>
            <person name="Lapidus A."/>
            <person name="Bruce D."/>
            <person name="Goodwin L."/>
            <person name="Pitluck S."/>
            <person name="Peters L."/>
            <person name="Kyrpides N."/>
            <person name="Mavromatis K."/>
            <person name="Ivanova N."/>
            <person name="Ovchinnikova G."/>
            <person name="Teshima H."/>
            <person name="Detter J.C."/>
            <person name="Tapia R."/>
            <person name="Han C."/>
            <person name="Land M."/>
            <person name="Hauser L."/>
            <person name="Markowitz V."/>
            <person name="Cheng J.-F."/>
            <person name="Hugenholtz P."/>
            <person name="Woyke T."/>
            <person name="Wu D."/>
            <person name="Gronow S."/>
            <person name="Wellnitz S."/>
            <person name="Brambilla E."/>
            <person name="Klenk H.-P."/>
            <person name="Eisen J.A."/>
        </authorList>
    </citation>
    <scope>NUCLEOTIDE SEQUENCE [LARGE SCALE GENOMIC DNA]</scope>
    <source>
        <strain evidence="3">ATCC 33096 / DSM 2489 / 6091</strain>
    </source>
</reference>
<dbReference type="KEGG" id="tsu:Tresu_2322"/>
<evidence type="ECO:0000256" key="1">
    <source>
        <dbReference type="SAM" id="MobiDB-lite"/>
    </source>
</evidence>
<proteinExistence type="predicted"/>
<dbReference type="OrthoDB" id="366075at2"/>
<dbReference type="AlphaFoldDB" id="F2NWJ6"/>
<accession>F2NWJ6</accession>
<feature type="compositionally biased region" description="Basic and acidic residues" evidence="1">
    <location>
        <begin position="1"/>
        <end position="20"/>
    </location>
</feature>
<feature type="region of interest" description="Disordered" evidence="1">
    <location>
        <begin position="1"/>
        <end position="23"/>
    </location>
</feature>